<keyword evidence="3" id="KW-0418">Kinase</keyword>
<dbReference type="InterPro" id="IPR002173">
    <property type="entry name" value="Carboh/pur_kinase_PfkB_CS"/>
</dbReference>
<comment type="similarity">
    <text evidence="1">Belongs to the carbohydrate kinase PfkB family.</text>
</comment>
<dbReference type="InterPro" id="IPR036388">
    <property type="entry name" value="WH-like_DNA-bd_sf"/>
</dbReference>
<sequence length="359" mass="38302">MTTQEQRVLAAVRATPTATQQELAERIGMSREAIAGHIMRLTRKGYILGKGYIFPEADSIVVIGAANVDLSGNSQSAFLAGDSNPGSIHQSIGGVGRNIAENLARLGNDTTLVAAIGKDSSGQWLREQCINAGINTDYFHVSDQHATGRYIALNNHLGELQAALADMQVVDSLSPSYLQDQIKIVKAAQTLVLDANISSQTLLWLAQQNLDASLMADAVSANKAPKLKPILSKLQVLKVNQSEAQAILESDESSVEVLAQLLLKCGVKQVLLSLGNQGVLYCDAKQLFISPVKASKPVSDTGAGDSLLAGFIHARKLKPALDIQQQLSFALHCAALTLESEFAVNPTLDEQAIMSQLSH</sequence>
<proteinExistence type="inferred from homology"/>
<protein>
    <submittedName>
        <fullName evidence="5">Winged helix-turn-helix transcriptional regulator</fullName>
    </submittedName>
</protein>
<dbReference type="PANTHER" id="PTHR10584:SF166">
    <property type="entry name" value="RIBOKINASE"/>
    <property type="match status" value="1"/>
</dbReference>
<comment type="caution">
    <text evidence="5">The sequence shown here is derived from an EMBL/GenBank/DDBJ whole genome shotgun (WGS) entry which is preliminary data.</text>
</comment>
<evidence type="ECO:0000256" key="3">
    <source>
        <dbReference type="ARBA" id="ARBA00022777"/>
    </source>
</evidence>
<dbReference type="AlphaFoldDB" id="A0A420E933"/>
<dbReference type="PANTHER" id="PTHR10584">
    <property type="entry name" value="SUGAR KINASE"/>
    <property type="match status" value="1"/>
</dbReference>
<dbReference type="GO" id="GO:0006796">
    <property type="term" value="P:phosphate-containing compound metabolic process"/>
    <property type="evidence" value="ECO:0007669"/>
    <property type="project" value="UniProtKB-ARBA"/>
</dbReference>
<dbReference type="OrthoDB" id="9806249at2"/>
<name>A0A420E933_9ALTE</name>
<gene>
    <name evidence="5" type="ORF">DBZ36_14540</name>
</gene>
<dbReference type="InterPro" id="IPR029056">
    <property type="entry name" value="Ribokinase-like"/>
</dbReference>
<dbReference type="GO" id="GO:0016301">
    <property type="term" value="F:kinase activity"/>
    <property type="evidence" value="ECO:0007669"/>
    <property type="project" value="UniProtKB-KW"/>
</dbReference>
<dbReference type="SUPFAM" id="SSF46785">
    <property type="entry name" value="Winged helix' DNA-binding domain"/>
    <property type="match status" value="1"/>
</dbReference>
<dbReference type="PRINTS" id="PR00990">
    <property type="entry name" value="RIBOKINASE"/>
</dbReference>
<reference evidence="5 6" key="1">
    <citation type="submission" date="2018-09" db="EMBL/GenBank/DDBJ databases">
        <authorList>
            <person name="Wang Z."/>
        </authorList>
    </citation>
    <scope>NUCLEOTIDE SEQUENCE [LARGE SCALE GENOMIC DNA]</scope>
    <source>
        <strain evidence="5 6">ALS 81</strain>
    </source>
</reference>
<dbReference type="InterPro" id="IPR036390">
    <property type="entry name" value="WH_DNA-bd_sf"/>
</dbReference>
<keyword evidence="6" id="KW-1185">Reference proteome</keyword>
<dbReference type="Pfam" id="PF00294">
    <property type="entry name" value="PfkB"/>
    <property type="match status" value="1"/>
</dbReference>
<evidence type="ECO:0000313" key="5">
    <source>
        <dbReference type="EMBL" id="RKF15602.1"/>
    </source>
</evidence>
<dbReference type="PROSITE" id="PS00583">
    <property type="entry name" value="PFKB_KINASES_1"/>
    <property type="match status" value="1"/>
</dbReference>
<dbReference type="InterPro" id="IPR002139">
    <property type="entry name" value="Ribo/fructo_kinase"/>
</dbReference>
<dbReference type="Gene3D" id="3.40.1190.20">
    <property type="match status" value="1"/>
</dbReference>
<accession>A0A420E933</accession>
<dbReference type="SUPFAM" id="SSF53613">
    <property type="entry name" value="Ribokinase-like"/>
    <property type="match status" value="1"/>
</dbReference>
<dbReference type="Pfam" id="PF13412">
    <property type="entry name" value="HTH_24"/>
    <property type="match status" value="1"/>
</dbReference>
<evidence type="ECO:0000256" key="2">
    <source>
        <dbReference type="ARBA" id="ARBA00022679"/>
    </source>
</evidence>
<evidence type="ECO:0000256" key="1">
    <source>
        <dbReference type="ARBA" id="ARBA00010688"/>
    </source>
</evidence>
<dbReference type="Gene3D" id="1.10.10.10">
    <property type="entry name" value="Winged helix-like DNA-binding domain superfamily/Winged helix DNA-binding domain"/>
    <property type="match status" value="1"/>
</dbReference>
<keyword evidence="2" id="KW-0808">Transferase</keyword>
<evidence type="ECO:0000259" key="4">
    <source>
        <dbReference type="Pfam" id="PF00294"/>
    </source>
</evidence>
<dbReference type="InterPro" id="IPR011611">
    <property type="entry name" value="PfkB_dom"/>
</dbReference>
<evidence type="ECO:0000313" key="6">
    <source>
        <dbReference type="Proteomes" id="UP000286482"/>
    </source>
</evidence>
<dbReference type="RefSeq" id="WP_120355688.1">
    <property type="nucleotide sequence ID" value="NZ_RAQO01000008.1"/>
</dbReference>
<dbReference type="EMBL" id="RAQO01000008">
    <property type="protein sequence ID" value="RKF15602.1"/>
    <property type="molecule type" value="Genomic_DNA"/>
</dbReference>
<dbReference type="Proteomes" id="UP000286482">
    <property type="component" value="Unassembled WGS sequence"/>
</dbReference>
<feature type="domain" description="Carbohydrate kinase PfkB" evidence="4">
    <location>
        <begin position="58"/>
        <end position="345"/>
    </location>
</feature>
<organism evidence="5 6">
    <name type="scientific">Alginatibacterium sediminis</name>
    <dbReference type="NCBI Taxonomy" id="2164068"/>
    <lineage>
        <taxon>Bacteria</taxon>
        <taxon>Pseudomonadati</taxon>
        <taxon>Pseudomonadota</taxon>
        <taxon>Gammaproteobacteria</taxon>
        <taxon>Alteromonadales</taxon>
        <taxon>Alteromonadaceae</taxon>
        <taxon>Alginatibacterium</taxon>
    </lineage>
</organism>
<dbReference type="CDD" id="cd01941">
    <property type="entry name" value="YeiC_kinase_like"/>
    <property type="match status" value="1"/>
</dbReference>